<comment type="caution">
    <text evidence="1">The sequence shown here is derived from an EMBL/GenBank/DDBJ whole genome shotgun (WGS) entry which is preliminary data.</text>
</comment>
<dbReference type="Pfam" id="PF14552">
    <property type="entry name" value="Tautomerase_2"/>
    <property type="match status" value="1"/>
</dbReference>
<proteinExistence type="predicted"/>
<dbReference type="PANTHER" id="PTHR38460:SF1">
    <property type="entry name" value="TAUTOMERASE YOLI-RELATED"/>
    <property type="match status" value="1"/>
</dbReference>
<accession>A0A1F6GPK8</accession>
<sequence>MPIVHLSLIQGRKQEEKKALLDLVHQALVEAFGIPEHDRTQRITEYPPEDFEFPPGKSAAYLVVEISAFAGRSPEAKGRLYQKIAQGLTSLGQDPQDLMILLNEQPPVNWGLRGGQRGDQIALGFEVKV</sequence>
<name>A0A1F6GPK8_9PROT</name>
<gene>
    <name evidence="1" type="ORF">A2557_04310</name>
</gene>
<dbReference type="Proteomes" id="UP000177583">
    <property type="component" value="Unassembled WGS sequence"/>
</dbReference>
<evidence type="ECO:0000313" key="2">
    <source>
        <dbReference type="Proteomes" id="UP000177583"/>
    </source>
</evidence>
<dbReference type="SUPFAM" id="SSF55331">
    <property type="entry name" value="Tautomerase/MIF"/>
    <property type="match status" value="1"/>
</dbReference>
<organism evidence="1 2">
    <name type="scientific">Candidatus Lambdaproteobacteria bacterium RIFOXYD2_FULL_56_26</name>
    <dbReference type="NCBI Taxonomy" id="1817773"/>
    <lineage>
        <taxon>Bacteria</taxon>
        <taxon>Pseudomonadati</taxon>
        <taxon>Pseudomonadota</taxon>
        <taxon>Candidatus Lambdaproteobacteria</taxon>
    </lineage>
</organism>
<dbReference type="AlphaFoldDB" id="A0A1F6GPK8"/>
<dbReference type="InterPro" id="IPR037479">
    <property type="entry name" value="Tauto_MSAD"/>
</dbReference>
<protein>
    <recommendedName>
        <fullName evidence="3">4-oxalocrotonate tautomerase</fullName>
    </recommendedName>
</protein>
<evidence type="ECO:0000313" key="1">
    <source>
        <dbReference type="EMBL" id="OGH00075.1"/>
    </source>
</evidence>
<dbReference type="PANTHER" id="PTHR38460">
    <property type="entry name" value="TAUTOMERASE YOLI-RELATED"/>
    <property type="match status" value="1"/>
</dbReference>
<dbReference type="EMBL" id="MFNF01000050">
    <property type="protein sequence ID" value="OGH00075.1"/>
    <property type="molecule type" value="Genomic_DNA"/>
</dbReference>
<dbReference type="Gene3D" id="3.30.429.10">
    <property type="entry name" value="Macrophage Migration Inhibitory Factor"/>
    <property type="match status" value="1"/>
</dbReference>
<dbReference type="InterPro" id="IPR014347">
    <property type="entry name" value="Tautomerase/MIF_sf"/>
</dbReference>
<evidence type="ECO:0008006" key="3">
    <source>
        <dbReference type="Google" id="ProtNLM"/>
    </source>
</evidence>
<reference evidence="1 2" key="1">
    <citation type="journal article" date="2016" name="Nat. Commun.">
        <title>Thousands of microbial genomes shed light on interconnected biogeochemical processes in an aquifer system.</title>
        <authorList>
            <person name="Anantharaman K."/>
            <person name="Brown C.T."/>
            <person name="Hug L.A."/>
            <person name="Sharon I."/>
            <person name="Castelle C.J."/>
            <person name="Probst A.J."/>
            <person name="Thomas B.C."/>
            <person name="Singh A."/>
            <person name="Wilkins M.J."/>
            <person name="Karaoz U."/>
            <person name="Brodie E.L."/>
            <person name="Williams K.H."/>
            <person name="Hubbard S.S."/>
            <person name="Banfield J.F."/>
        </authorList>
    </citation>
    <scope>NUCLEOTIDE SEQUENCE [LARGE SCALE GENOMIC DNA]</scope>
</reference>